<gene>
    <name evidence="2" type="ORF">MELIAE_LOCUS4977</name>
</gene>
<dbReference type="OrthoDB" id="10058715at2759"/>
<protein>
    <submittedName>
        <fullName evidence="2">Uncharacterized protein</fullName>
    </submittedName>
</protein>
<dbReference type="AlphaFoldDB" id="A0A9P0B123"/>
<evidence type="ECO:0000313" key="3">
    <source>
        <dbReference type="Proteomes" id="UP001154078"/>
    </source>
</evidence>
<proteinExistence type="predicted"/>
<keyword evidence="3" id="KW-1185">Reference proteome</keyword>
<feature type="compositionally biased region" description="Polar residues" evidence="1">
    <location>
        <begin position="86"/>
        <end position="103"/>
    </location>
</feature>
<dbReference type="Proteomes" id="UP001154078">
    <property type="component" value="Chromosome 3"/>
</dbReference>
<evidence type="ECO:0000256" key="1">
    <source>
        <dbReference type="SAM" id="MobiDB-lite"/>
    </source>
</evidence>
<sequence>MCLQKLFDIAHGKVQDIVDKEALEFLSDQRIDRKYDLHICKENDNICQPLEKPMFEQDDANTTRLKDNKSENDDNIYLVTEDEYCSNSDVNLPSSSKSTSEQPLSGEPPLSGETTTSYQSTLSMFEVQGRNYEPKNKRGTINILTEDVVATLDSCNILSKFRREAAERIKREFGHIETGPVVVHWDGKLIPDGFSCKKVDRVPIIVRSNTIEKILSVPALPDGKGVTQAQAIFKAVQEWGLTDNIKAVCFDTTNSNLGS</sequence>
<feature type="region of interest" description="Disordered" evidence="1">
    <location>
        <begin position="86"/>
        <end position="117"/>
    </location>
</feature>
<organism evidence="2 3">
    <name type="scientific">Brassicogethes aeneus</name>
    <name type="common">Rape pollen beetle</name>
    <name type="synonym">Meligethes aeneus</name>
    <dbReference type="NCBI Taxonomy" id="1431903"/>
    <lineage>
        <taxon>Eukaryota</taxon>
        <taxon>Metazoa</taxon>
        <taxon>Ecdysozoa</taxon>
        <taxon>Arthropoda</taxon>
        <taxon>Hexapoda</taxon>
        <taxon>Insecta</taxon>
        <taxon>Pterygota</taxon>
        <taxon>Neoptera</taxon>
        <taxon>Endopterygota</taxon>
        <taxon>Coleoptera</taxon>
        <taxon>Polyphaga</taxon>
        <taxon>Cucujiformia</taxon>
        <taxon>Nitidulidae</taxon>
        <taxon>Meligethinae</taxon>
        <taxon>Brassicogethes</taxon>
    </lineage>
</organism>
<name>A0A9P0B123_BRAAE</name>
<evidence type="ECO:0000313" key="2">
    <source>
        <dbReference type="EMBL" id="CAH0552832.1"/>
    </source>
</evidence>
<dbReference type="EMBL" id="OV121134">
    <property type="protein sequence ID" value="CAH0552832.1"/>
    <property type="molecule type" value="Genomic_DNA"/>
</dbReference>
<reference evidence="2" key="1">
    <citation type="submission" date="2021-12" db="EMBL/GenBank/DDBJ databases">
        <authorList>
            <person name="King R."/>
        </authorList>
    </citation>
    <scope>NUCLEOTIDE SEQUENCE</scope>
</reference>
<accession>A0A9P0B123</accession>